<name>A0A1W1CYH3_9ZZZZ</name>
<reference evidence="1" key="1">
    <citation type="submission" date="2016-10" db="EMBL/GenBank/DDBJ databases">
        <authorList>
            <person name="de Groot N.N."/>
        </authorList>
    </citation>
    <scope>NUCLEOTIDE SEQUENCE</scope>
</reference>
<proteinExistence type="predicted"/>
<dbReference type="AlphaFoldDB" id="A0A1W1CYH3"/>
<dbReference type="EMBL" id="FPHH01000157">
    <property type="protein sequence ID" value="SFV70793.1"/>
    <property type="molecule type" value="Genomic_DNA"/>
</dbReference>
<evidence type="ECO:0008006" key="2">
    <source>
        <dbReference type="Google" id="ProtNLM"/>
    </source>
</evidence>
<gene>
    <name evidence="1" type="ORF">MNB_SM-5-1487</name>
</gene>
<protein>
    <recommendedName>
        <fullName evidence="2">General secretion pathway protein K</fullName>
    </recommendedName>
</protein>
<sequence>MPQRKKMRSAIALMITLFFVMALSVSIGLGLKYVKEGAKSVNNEQFLIQTRSFLADFLTMLRKAPQVANINSADTLSLFLSEASFIPLSSGDTSVIIKIGSARDKISPEIFNTKKKRTAFLSFLSRKGVNIEYLNILDDIMGGIKADGSYKSDIFTNRPTLFRDYIASKEQLEEADAFYTETFHEQSLKNIKPTELFYTSAESNATNYKMDLNYVKPLVWELLLGCDKQRAEDLSANAGYYAKIEDLGLNRDEKLALLRFHQNISYYQPFIRVEITIIKDDAKAMITFEYNLESKKGSNFVMEV</sequence>
<organism evidence="1">
    <name type="scientific">hydrothermal vent metagenome</name>
    <dbReference type="NCBI Taxonomy" id="652676"/>
    <lineage>
        <taxon>unclassified sequences</taxon>
        <taxon>metagenomes</taxon>
        <taxon>ecological metagenomes</taxon>
    </lineage>
</organism>
<accession>A0A1W1CYH3</accession>
<evidence type="ECO:0000313" key="1">
    <source>
        <dbReference type="EMBL" id="SFV70793.1"/>
    </source>
</evidence>